<proteinExistence type="predicted"/>
<reference evidence="2" key="1">
    <citation type="submission" date="2019-01" db="EMBL/GenBank/DDBJ databases">
        <title>Genomic analysis of Salicibibacter sp. NKC3-5.</title>
        <authorList>
            <person name="Oh Y.J."/>
        </authorList>
    </citation>
    <scope>NUCLEOTIDE SEQUENCE [LARGE SCALE GENOMIC DNA]</scope>
    <source>
        <strain evidence="2">NKC3-5</strain>
    </source>
</reference>
<dbReference type="EMBL" id="CP035485">
    <property type="protein sequence ID" value="QDI92439.1"/>
    <property type="molecule type" value="Genomic_DNA"/>
</dbReference>
<organism evidence="1 2">
    <name type="scientific">Salicibibacter halophilus</name>
    <dbReference type="NCBI Taxonomy" id="2502791"/>
    <lineage>
        <taxon>Bacteria</taxon>
        <taxon>Bacillati</taxon>
        <taxon>Bacillota</taxon>
        <taxon>Bacilli</taxon>
        <taxon>Bacillales</taxon>
        <taxon>Bacillaceae</taxon>
        <taxon>Salicibibacter</taxon>
    </lineage>
</organism>
<dbReference type="RefSeq" id="WP_142090945.1">
    <property type="nucleotide sequence ID" value="NZ_CP035485.1"/>
</dbReference>
<evidence type="ECO:0000313" key="1">
    <source>
        <dbReference type="EMBL" id="QDI92439.1"/>
    </source>
</evidence>
<dbReference type="KEGG" id="sale:EPH95_15585"/>
<dbReference type="AlphaFoldDB" id="A0A514LKR4"/>
<dbReference type="Proteomes" id="UP000319756">
    <property type="component" value="Chromosome"/>
</dbReference>
<dbReference type="OrthoDB" id="9787782at2"/>
<accession>A0A514LKR4</accession>
<keyword evidence="2" id="KW-1185">Reference proteome</keyword>
<name>A0A514LKR4_9BACI</name>
<gene>
    <name evidence="1" type="ORF">EPH95_15585</name>
</gene>
<evidence type="ECO:0000313" key="2">
    <source>
        <dbReference type="Proteomes" id="UP000319756"/>
    </source>
</evidence>
<protein>
    <submittedName>
        <fullName evidence="1">Uncharacterized protein</fullName>
    </submittedName>
</protein>
<sequence>MPDIGLTVETPFEDSFATVRSFMFEGSIDDYLWLILDTDQEDDTAVGSESFEYFVPVDEGGSLGPVMII</sequence>